<dbReference type="Pfam" id="PF03212">
    <property type="entry name" value="Pertactin"/>
    <property type="match status" value="1"/>
</dbReference>
<name>A0A2G4U4H8_YERBE</name>
<dbReference type="InterPro" id="IPR051551">
    <property type="entry name" value="Autotransporter_adhesion"/>
</dbReference>
<dbReference type="RefSeq" id="WP_005276940.1">
    <property type="nucleotide sequence ID" value="NZ_PEHN01000005.1"/>
</dbReference>
<dbReference type="PROSITE" id="PS51208">
    <property type="entry name" value="AUTOTRANSPORTER"/>
    <property type="match status" value="1"/>
</dbReference>
<dbReference type="Gene3D" id="2.40.128.130">
    <property type="entry name" value="Autotransporter beta-domain"/>
    <property type="match status" value="1"/>
</dbReference>
<feature type="coiled-coil region" evidence="2">
    <location>
        <begin position="91"/>
        <end position="136"/>
    </location>
</feature>
<dbReference type="PANTHER" id="PTHR35037">
    <property type="entry name" value="C-TERMINAL REGION OF AIDA-LIKE PROTEIN"/>
    <property type="match status" value="1"/>
</dbReference>
<comment type="caution">
    <text evidence="6">The sequence shown here is derived from an EMBL/GenBank/DDBJ whole genome shotgun (WGS) entry which is preliminary data.</text>
</comment>
<evidence type="ECO:0000256" key="2">
    <source>
        <dbReference type="SAM" id="Coils"/>
    </source>
</evidence>
<dbReference type="Proteomes" id="UP000229378">
    <property type="component" value="Unassembled WGS sequence"/>
</dbReference>
<keyword evidence="1 4" id="KW-0732">Signal</keyword>
<dbReference type="SUPFAM" id="SSF51126">
    <property type="entry name" value="Pectin lyase-like"/>
    <property type="match status" value="1"/>
</dbReference>
<dbReference type="InterPro" id="IPR005546">
    <property type="entry name" value="Autotransporte_beta"/>
</dbReference>
<dbReference type="PANTHER" id="PTHR35037:SF7">
    <property type="entry name" value="AUTOTRANSPORTER"/>
    <property type="match status" value="1"/>
</dbReference>
<feature type="compositionally biased region" description="Basic and acidic residues" evidence="3">
    <location>
        <begin position="274"/>
        <end position="283"/>
    </location>
</feature>
<evidence type="ECO:0000256" key="3">
    <source>
        <dbReference type="SAM" id="MobiDB-lite"/>
    </source>
</evidence>
<sequence>MNHRNTLNTRLLPLSILISSLVSGGAMATSTTLTKESKSLQPKVEDISTGKVQRWANGGSIQGTVPVVEKEPVVEKSIYEKLSDYLAAGIITQAEKDRLELLGEKKEAEKNAQTAVELAEKAAETSTQAFDELKKKEATAVQEVAAKKQTKTDLEADFATKDGEKKAAITAITGITLDPSAADIAQQVTQLITTSETELQVKTQALVERTEKAEKAAEDKRAHADKISEFGQQIKELEGKLADLITEKGDLDTALSTAESAQHDAEADSTTDIAKAKKEHDQTEGNLSSQDDALKATATANKEAYDALVKTYNDNIKLANDAVTENGAKSKKLEDEKSGITNEKNTAEGQTQDIEQAANTAEQAKIDAKKQLDDVEKKINKAKQAEEAIKAAEAAKTAAESAEDEHQKSTKELDEIKTNVAKATTAKSDADAALLAKQGELNDAKDAVTTLVNNASAIKLSAVDKTIVSGTIDTVATDTIAIDTKVDGGTQEVAAKGKVIGSIVTENGSINLAADAQAIDSVITEGTMTNSGGTDTNTQVGAKGQLTLKGANDTQIAKSEGATVAKGGVVTADTHSWINNMVSEGEVTAKADAKVSNSTIKGGTLTLQDKALATGTTLEGGIFTLESGSEAQGTTINGGLFDVKSGASIADTTLNEVDFTLVSGVTANNTTVNDGTFTLAGTANDTIVNGGVFDVQQGATANTVNVNGGKFNLMERAQAAKLIVENGYALIAGELKDATFHGGTAIFDKTATISGNINAVENSVITVHDGAKTQDANLNLAGNMQLVGANAPQNALHRAAVSNPAQFAFKNVALDGGTVDMSSTNAQLTMASLSGAGTFNLTASLYNQANAPLNVTGDANGSFGIQLSDNGVAPTNLQLIDVQGNNAARFSLSNGPINLGNYKHNLVSDGKGGYKLVADTAALTPSTAGVLAVANTMPVIFNAELSSIQNRLDKQSTSANESGVWINYLNNNFKVKGTAANFDQKLNGVTLGGDKAIEVGDSVLSIGGFAARSSSDIKSDYQSSGSVESNSLGAYAQYLTNGGYYLNGVLKTNQFKQKLNITSNGSSANGSANFSGLGVALKAGKHINVDAMYVSPYAALSTFTSGKSQYQLSNGMDAQNQGSRNTTGTLGVNTGYRFVLNSGAEIKPYALFSVDHDLMARNNVLVNGEMFDNSRKGTRVNAGVGMNVNMTKNLSIGSEVKLSKGKNVDTPVTINLGVGYTF</sequence>
<reference evidence="6 7" key="1">
    <citation type="submission" date="2017-10" db="EMBL/GenBank/DDBJ databases">
        <authorList>
            <person name="Banno H."/>
            <person name="Chua N.-H."/>
        </authorList>
    </citation>
    <scope>NUCLEOTIDE SEQUENCE [LARGE SCALE GENOMIC DNA]</scope>
    <source>
        <strain evidence="6 7">SCPM-O-B-7607</strain>
    </source>
</reference>
<dbReference type="InterPro" id="IPR012332">
    <property type="entry name" value="Autotransporter_pectin_lyase_C"/>
</dbReference>
<dbReference type="Pfam" id="PF03797">
    <property type="entry name" value="Autotransporter"/>
    <property type="match status" value="1"/>
</dbReference>
<dbReference type="InterPro" id="IPR006315">
    <property type="entry name" value="OM_autotransptr_brl_dom"/>
</dbReference>
<gene>
    <name evidence="6" type="ORF">CS533_07790</name>
</gene>
<dbReference type="EMBL" id="PEHN01000005">
    <property type="protein sequence ID" value="PHZ28149.1"/>
    <property type="molecule type" value="Genomic_DNA"/>
</dbReference>
<dbReference type="AlphaFoldDB" id="A0A2G4U4H8"/>
<dbReference type="PRINTS" id="PR01484">
    <property type="entry name" value="PRTACTNFAMLY"/>
</dbReference>
<evidence type="ECO:0000313" key="6">
    <source>
        <dbReference type="EMBL" id="PHZ28149.1"/>
    </source>
</evidence>
<dbReference type="SMART" id="SM00869">
    <property type="entry name" value="Autotransporter"/>
    <property type="match status" value="1"/>
</dbReference>
<evidence type="ECO:0000259" key="5">
    <source>
        <dbReference type="PROSITE" id="PS51208"/>
    </source>
</evidence>
<evidence type="ECO:0000313" key="7">
    <source>
        <dbReference type="Proteomes" id="UP000229378"/>
    </source>
</evidence>
<feature type="coiled-coil region" evidence="2">
    <location>
        <begin position="227"/>
        <end position="254"/>
    </location>
</feature>
<accession>A0A2G4U4H8</accession>
<evidence type="ECO:0000256" key="1">
    <source>
        <dbReference type="ARBA" id="ARBA00022729"/>
    </source>
</evidence>
<feature type="signal peptide" evidence="4">
    <location>
        <begin position="1"/>
        <end position="28"/>
    </location>
</feature>
<dbReference type="InterPro" id="IPR004899">
    <property type="entry name" value="Pertactin_central"/>
</dbReference>
<dbReference type="NCBIfam" id="TIGR01414">
    <property type="entry name" value="autotrans_barl"/>
    <property type="match status" value="1"/>
</dbReference>
<feature type="chain" id="PRO_5013948913" evidence="4">
    <location>
        <begin position="29"/>
        <end position="1222"/>
    </location>
</feature>
<protein>
    <submittedName>
        <fullName evidence="6">Autotransporter outer membrane beta-barrel domain-containing protein</fullName>
    </submittedName>
</protein>
<dbReference type="Gene3D" id="2.160.20.20">
    <property type="match status" value="2"/>
</dbReference>
<feature type="domain" description="Autotransporter" evidence="5">
    <location>
        <begin position="957"/>
        <end position="1222"/>
    </location>
</feature>
<dbReference type="InterPro" id="IPR036709">
    <property type="entry name" value="Autotransporte_beta_dom_sf"/>
</dbReference>
<proteinExistence type="predicted"/>
<organism evidence="6 7">
    <name type="scientific">Yersinia bercovieri</name>
    <dbReference type="NCBI Taxonomy" id="634"/>
    <lineage>
        <taxon>Bacteria</taxon>
        <taxon>Pseudomonadati</taxon>
        <taxon>Pseudomonadota</taxon>
        <taxon>Gammaproteobacteria</taxon>
        <taxon>Enterobacterales</taxon>
        <taxon>Yersiniaceae</taxon>
        <taxon>Yersinia</taxon>
    </lineage>
</organism>
<dbReference type="InterPro" id="IPR011050">
    <property type="entry name" value="Pectin_lyase_fold/virulence"/>
</dbReference>
<dbReference type="InterPro" id="IPR003991">
    <property type="entry name" value="Pertactin_virulence_factor"/>
</dbReference>
<keyword evidence="2" id="KW-0175">Coiled coil</keyword>
<evidence type="ECO:0000256" key="4">
    <source>
        <dbReference type="SAM" id="SignalP"/>
    </source>
</evidence>
<feature type="compositionally biased region" description="Polar residues" evidence="3">
    <location>
        <begin position="339"/>
        <end position="352"/>
    </location>
</feature>
<dbReference type="GO" id="GO:0019867">
    <property type="term" value="C:outer membrane"/>
    <property type="evidence" value="ECO:0007669"/>
    <property type="project" value="InterPro"/>
</dbReference>
<dbReference type="SUPFAM" id="SSF103515">
    <property type="entry name" value="Autotransporter"/>
    <property type="match status" value="1"/>
</dbReference>
<feature type="region of interest" description="Disordered" evidence="3">
    <location>
        <begin position="257"/>
        <end position="292"/>
    </location>
</feature>
<feature type="region of interest" description="Disordered" evidence="3">
    <location>
        <begin position="327"/>
        <end position="352"/>
    </location>
</feature>